<dbReference type="GO" id="GO:0003677">
    <property type="term" value="F:DNA binding"/>
    <property type="evidence" value="ECO:0007669"/>
    <property type="project" value="UniProtKB-UniRule"/>
</dbReference>
<dbReference type="InterPro" id="IPR001356">
    <property type="entry name" value="HD"/>
</dbReference>
<dbReference type="Pfam" id="PF25797">
    <property type="entry name" value="PDF2_C"/>
    <property type="match status" value="1"/>
</dbReference>
<evidence type="ECO:0000256" key="6">
    <source>
        <dbReference type="ARBA" id="ARBA00023155"/>
    </source>
</evidence>
<comment type="subcellular location">
    <subcellularLocation>
        <location evidence="1 9 10">Nucleus</location>
    </subcellularLocation>
</comment>
<dbReference type="PANTHER" id="PTHR45654:SF69">
    <property type="entry name" value="HOMEOBOX-LEUCINE ZIPPER PROTEIN ANTHOCYANINLESS 2-LIKE"/>
    <property type="match status" value="1"/>
</dbReference>
<gene>
    <name evidence="14" type="ORF">RHGRI_027823</name>
</gene>
<dbReference type="GO" id="GO:0005634">
    <property type="term" value="C:nucleus"/>
    <property type="evidence" value="ECO:0007669"/>
    <property type="project" value="UniProtKB-SubCell"/>
</dbReference>
<feature type="domain" description="START" evidence="13">
    <location>
        <begin position="282"/>
        <end position="567"/>
    </location>
</feature>
<evidence type="ECO:0000256" key="1">
    <source>
        <dbReference type="ARBA" id="ARBA00004123"/>
    </source>
</evidence>
<dbReference type="EMBL" id="JACTNZ010000009">
    <property type="protein sequence ID" value="KAG5533767.1"/>
    <property type="molecule type" value="Genomic_DNA"/>
</dbReference>
<keyword evidence="3" id="KW-0805">Transcription regulation</keyword>
<dbReference type="Gene3D" id="1.10.10.60">
    <property type="entry name" value="Homeodomain-like"/>
    <property type="match status" value="1"/>
</dbReference>
<dbReference type="InterPro" id="IPR002913">
    <property type="entry name" value="START_lipid-bd_dom"/>
</dbReference>
<feature type="DNA-binding region" description="Homeobox" evidence="9">
    <location>
        <begin position="79"/>
        <end position="139"/>
    </location>
</feature>
<evidence type="ECO:0000256" key="7">
    <source>
        <dbReference type="ARBA" id="ARBA00023163"/>
    </source>
</evidence>
<evidence type="ECO:0000256" key="4">
    <source>
        <dbReference type="ARBA" id="ARBA00023054"/>
    </source>
</evidence>
<accession>A0AAV6IZW9</accession>
<evidence type="ECO:0000256" key="11">
    <source>
        <dbReference type="SAM" id="MobiDB-lite"/>
    </source>
</evidence>
<feature type="compositionally biased region" description="Basic residues" evidence="11">
    <location>
        <begin position="75"/>
        <end position="86"/>
    </location>
</feature>
<evidence type="ECO:0000256" key="5">
    <source>
        <dbReference type="ARBA" id="ARBA00023125"/>
    </source>
</evidence>
<dbReference type="InterPro" id="IPR057993">
    <property type="entry name" value="HD-Zip_IV_C"/>
</dbReference>
<evidence type="ECO:0000256" key="10">
    <source>
        <dbReference type="RuleBase" id="RU000682"/>
    </source>
</evidence>
<evidence type="ECO:0000313" key="15">
    <source>
        <dbReference type="Proteomes" id="UP000823749"/>
    </source>
</evidence>
<dbReference type="SUPFAM" id="SSF46689">
    <property type="entry name" value="Homeodomain-like"/>
    <property type="match status" value="1"/>
</dbReference>
<keyword evidence="15" id="KW-1185">Reference proteome</keyword>
<dbReference type="SUPFAM" id="SSF55961">
    <property type="entry name" value="Bet v1-like"/>
    <property type="match status" value="2"/>
</dbReference>
<dbReference type="Pfam" id="PF01852">
    <property type="entry name" value="START"/>
    <property type="match status" value="2"/>
</dbReference>
<dbReference type="PANTHER" id="PTHR45654">
    <property type="entry name" value="HOMEOBOX-LEUCINE ZIPPER PROTEIN MERISTEM L1"/>
    <property type="match status" value="1"/>
</dbReference>
<evidence type="ECO:0000259" key="13">
    <source>
        <dbReference type="PROSITE" id="PS50848"/>
    </source>
</evidence>
<dbReference type="SMART" id="SM00234">
    <property type="entry name" value="START"/>
    <property type="match status" value="1"/>
</dbReference>
<dbReference type="PROSITE" id="PS50071">
    <property type="entry name" value="HOMEOBOX_2"/>
    <property type="match status" value="1"/>
</dbReference>
<reference evidence="14" key="1">
    <citation type="submission" date="2020-08" db="EMBL/GenBank/DDBJ databases">
        <title>Plant Genome Project.</title>
        <authorList>
            <person name="Zhang R.-G."/>
        </authorList>
    </citation>
    <scope>NUCLEOTIDE SEQUENCE</scope>
    <source>
        <strain evidence="14">WSP0</strain>
        <tissue evidence="14">Leaf</tissue>
    </source>
</reference>
<evidence type="ECO:0000256" key="3">
    <source>
        <dbReference type="ARBA" id="ARBA00023015"/>
    </source>
</evidence>
<dbReference type="GO" id="GO:0008289">
    <property type="term" value="F:lipid binding"/>
    <property type="evidence" value="ECO:0007669"/>
    <property type="project" value="InterPro"/>
</dbReference>
<feature type="region of interest" description="Disordered" evidence="11">
    <location>
        <begin position="55"/>
        <end position="86"/>
    </location>
</feature>
<comment type="similarity">
    <text evidence="2">Belongs to the HD-ZIP homeobox family. Class IV subfamily.</text>
</comment>
<dbReference type="InterPro" id="IPR009057">
    <property type="entry name" value="Homeodomain-like_sf"/>
</dbReference>
<keyword evidence="8 9" id="KW-0539">Nucleus</keyword>
<keyword evidence="5 9" id="KW-0238">DNA-binding</keyword>
<evidence type="ECO:0000256" key="2">
    <source>
        <dbReference type="ARBA" id="ARBA00006789"/>
    </source>
</evidence>
<organism evidence="14 15">
    <name type="scientific">Rhododendron griersonianum</name>
    <dbReference type="NCBI Taxonomy" id="479676"/>
    <lineage>
        <taxon>Eukaryota</taxon>
        <taxon>Viridiplantae</taxon>
        <taxon>Streptophyta</taxon>
        <taxon>Embryophyta</taxon>
        <taxon>Tracheophyta</taxon>
        <taxon>Spermatophyta</taxon>
        <taxon>Magnoliopsida</taxon>
        <taxon>eudicotyledons</taxon>
        <taxon>Gunneridae</taxon>
        <taxon>Pentapetalae</taxon>
        <taxon>asterids</taxon>
        <taxon>Ericales</taxon>
        <taxon>Ericaceae</taxon>
        <taxon>Ericoideae</taxon>
        <taxon>Rhodoreae</taxon>
        <taxon>Rhododendron</taxon>
    </lineage>
</organism>
<name>A0AAV6IZW9_9ERIC</name>
<proteinExistence type="inferred from homology"/>
<comment type="caution">
    <text evidence="14">The sequence shown here is derived from an EMBL/GenBank/DDBJ whole genome shotgun (WGS) entry which is preliminary data.</text>
</comment>
<dbReference type="Pfam" id="PF00046">
    <property type="entry name" value="Homeodomain"/>
    <property type="match status" value="1"/>
</dbReference>
<dbReference type="FunFam" id="1.10.10.60:FF:000229">
    <property type="entry name" value="Homeobox-leucine zipper protein HDG1"/>
    <property type="match status" value="1"/>
</dbReference>
<dbReference type="SMART" id="SM00389">
    <property type="entry name" value="HOX"/>
    <property type="match status" value="1"/>
</dbReference>
<dbReference type="InterPro" id="IPR042160">
    <property type="entry name" value="HD-Zip_IV"/>
</dbReference>
<keyword evidence="7" id="KW-0804">Transcription</keyword>
<feature type="domain" description="Homeobox" evidence="12">
    <location>
        <begin position="77"/>
        <end position="138"/>
    </location>
</feature>
<keyword evidence="6 9" id="KW-0371">Homeobox</keyword>
<dbReference type="PROSITE" id="PS50848">
    <property type="entry name" value="START"/>
    <property type="match status" value="1"/>
</dbReference>
<evidence type="ECO:0000256" key="8">
    <source>
        <dbReference type="ARBA" id="ARBA00023242"/>
    </source>
</evidence>
<evidence type="ECO:0000313" key="14">
    <source>
        <dbReference type="EMBL" id="KAG5533767.1"/>
    </source>
</evidence>
<dbReference type="AlphaFoldDB" id="A0AAV6IZW9"/>
<protein>
    <submittedName>
        <fullName evidence="14">Uncharacterized protein</fullName>
    </submittedName>
</protein>
<sequence>MVVRAPCPLLQWGSPHVTDPQHKNLNMDVRGKTSLMGEDLDPGLMGMIKENGYEGRCGSDQFEGASSDDEDGRSGKQKRKKKYHRHTPYQIKELEDYFNNGGYHPNENQRFELGKKLSLDSKQVKFWFQNRRTQLKTQVERYQNSILKRQMEQLVIENIRMKEAIRNPICNNCGGPAILGDISIEEHHFRVENARLKDELTRVNAVAYKFLGRPISSIAAPIPSPVSNSSLELAVGRHGFSDLSSVDTTFSMGVDSNDGFLNALPMVSMPSTTTVGMGRVDIHLEKPLFLELGLHAMDELIKLAQIDNPLWVQSLDGGREVLNQEEYMRICPPCTGMKPRGFVTEATRATGSVVINSLALVETLMDVNQWTEMFPCMVGRASVDVIFSGMAGSRDCALQLMYAEFQALSPLVPVRPIKFLRFCKQPTEGVWAIVDVSVEGILELSDAHPFVNCRRLPSGCIVQDLPNGSSKVISTTAYYATHLSSRVFIDRGFVEAVERYYTKLGFVDKKEERRKREKNVKVTWVEHSEFDESVVHHLYRPFISSGMGFGAHRWLSTLQRQSECLAVLMSSSISTEDHSATLYNADLEMSKFLGITQVGRSSMVKLAQHMTRNFCAGVCGTMHTWQLVQVGSVGEHLRLMIRNSIGNPGEPPGIVLSATTSVSMLISPQSLFDFLRNEQLRSEWDELSHGGPMQEMVHIPKGQDRANCVSLLRPSAANTNQNTMLILQEMQTDASGSLIVYTAVDIPAMQVVMSGGDSATVAFLPSGFAIIPDSAGSSNCNGTVVQESGSGGSGGSLLTVGFQILVDNSPTAKLTMESVDTVNNLIGRTIQRIKAALNCAV</sequence>
<evidence type="ECO:0000259" key="12">
    <source>
        <dbReference type="PROSITE" id="PS50071"/>
    </source>
</evidence>
<evidence type="ECO:0000256" key="9">
    <source>
        <dbReference type="PROSITE-ProRule" id="PRU00108"/>
    </source>
</evidence>
<keyword evidence="4" id="KW-0175">Coiled coil</keyword>
<dbReference type="CDD" id="cd08875">
    <property type="entry name" value="START_ArGLABRA2_like"/>
    <property type="match status" value="1"/>
</dbReference>
<dbReference type="CDD" id="cd00086">
    <property type="entry name" value="homeodomain"/>
    <property type="match status" value="1"/>
</dbReference>
<dbReference type="Proteomes" id="UP000823749">
    <property type="component" value="Chromosome 9"/>
</dbReference>